<feature type="domain" description="Pyrroline-5-carboxylate reductase dimerisation" evidence="3">
    <location>
        <begin position="160"/>
        <end position="255"/>
    </location>
</feature>
<dbReference type="PANTHER" id="PTHR11645">
    <property type="entry name" value="PYRROLINE-5-CARBOXYLATE REDUCTASE"/>
    <property type="match status" value="1"/>
</dbReference>
<keyword evidence="4" id="KW-0560">Oxidoreductase</keyword>
<evidence type="ECO:0000256" key="1">
    <source>
        <dbReference type="ARBA" id="ARBA00005525"/>
    </source>
</evidence>
<evidence type="ECO:0000313" key="4">
    <source>
        <dbReference type="EMBL" id="MET3585660.1"/>
    </source>
</evidence>
<sequence length="257" mass="27386">MIYGFIGTGTISAAMIEGMMASELDVTKVLVSPRNAEIAAGLAGRFSKVEVATSNQAVVDEAEILVLAVRPQVAEEVLSSLQVPSHRKIISVIAATEHSKLGSWMGCCESEIIRAIPLPFVADRSGVTAIYPGDSVASELFAALGEAVECRDQNEFDLLAVGSSMMGAYYGLMERVGGWLVEHGMDDRTASRYLTPLFASLSQVAVTSPGASYSGLRREFSTEGGLNEQVFREFEENGGSSALLKALDGVLERVRKG</sequence>
<dbReference type="Pfam" id="PF14748">
    <property type="entry name" value="P5CR_dimer"/>
    <property type="match status" value="1"/>
</dbReference>
<reference evidence="4 5" key="1">
    <citation type="submission" date="2024-06" db="EMBL/GenBank/DDBJ databases">
        <title>Genomic Encyclopedia of Type Strains, Phase IV (KMG-IV): sequencing the most valuable type-strain genomes for metagenomic binning, comparative biology and taxonomic classification.</title>
        <authorList>
            <person name="Goeker M."/>
        </authorList>
    </citation>
    <scope>NUCLEOTIDE SEQUENCE [LARGE SCALE GENOMIC DNA]</scope>
    <source>
        <strain evidence="4 5">DSM 105042</strain>
    </source>
</reference>
<dbReference type="Proteomes" id="UP001549031">
    <property type="component" value="Unassembled WGS sequence"/>
</dbReference>
<evidence type="ECO:0000259" key="3">
    <source>
        <dbReference type="Pfam" id="PF14748"/>
    </source>
</evidence>
<feature type="domain" description="Pyrroline-5-carboxylate reductase catalytic N-terminal" evidence="2">
    <location>
        <begin position="4"/>
        <end position="94"/>
    </location>
</feature>
<gene>
    <name evidence="4" type="ORF">ABID21_001769</name>
</gene>
<dbReference type="GO" id="GO:0004735">
    <property type="term" value="F:pyrroline-5-carboxylate reductase activity"/>
    <property type="evidence" value="ECO:0007669"/>
    <property type="project" value="UniProtKB-EC"/>
</dbReference>
<protein>
    <submittedName>
        <fullName evidence="4">Pyrroline-5-carboxylate reductase</fullName>
        <ecNumber evidence="4">1.5.1.2</ecNumber>
    </submittedName>
</protein>
<name>A0ABV2H532_9HYPH</name>
<dbReference type="Pfam" id="PF03807">
    <property type="entry name" value="F420_oxidored"/>
    <property type="match status" value="1"/>
</dbReference>
<comment type="caution">
    <text evidence="4">The sequence shown here is derived from an EMBL/GenBank/DDBJ whole genome shotgun (WGS) entry which is preliminary data.</text>
</comment>
<evidence type="ECO:0000313" key="5">
    <source>
        <dbReference type="Proteomes" id="UP001549031"/>
    </source>
</evidence>
<dbReference type="InterPro" id="IPR029036">
    <property type="entry name" value="P5CR_dimer"/>
</dbReference>
<dbReference type="InterPro" id="IPR036291">
    <property type="entry name" value="NAD(P)-bd_dom_sf"/>
</dbReference>
<dbReference type="SUPFAM" id="SSF51735">
    <property type="entry name" value="NAD(P)-binding Rossmann-fold domains"/>
    <property type="match status" value="1"/>
</dbReference>
<dbReference type="InterPro" id="IPR008927">
    <property type="entry name" value="6-PGluconate_DH-like_C_sf"/>
</dbReference>
<dbReference type="EMBL" id="JBEPLJ010000006">
    <property type="protein sequence ID" value="MET3585660.1"/>
    <property type="molecule type" value="Genomic_DNA"/>
</dbReference>
<dbReference type="EC" id="1.5.1.2" evidence="4"/>
<proteinExistence type="inferred from homology"/>
<dbReference type="RefSeq" id="WP_247243606.1">
    <property type="nucleotide sequence ID" value="NZ_JALJRA010000006.1"/>
</dbReference>
<keyword evidence="5" id="KW-1185">Reference proteome</keyword>
<accession>A0ABV2H532</accession>
<dbReference type="Gene3D" id="3.40.50.720">
    <property type="entry name" value="NAD(P)-binding Rossmann-like Domain"/>
    <property type="match status" value="1"/>
</dbReference>
<comment type="similarity">
    <text evidence="1">Belongs to the pyrroline-5-carboxylate reductase family.</text>
</comment>
<dbReference type="PANTHER" id="PTHR11645:SF13">
    <property type="entry name" value="PYRROLINE-5-CARBOXYLATE REDUCTASE CATALYTIC N-TERMINAL DOMAIN-CONTAINING PROTEIN"/>
    <property type="match status" value="1"/>
</dbReference>
<dbReference type="SUPFAM" id="SSF48179">
    <property type="entry name" value="6-phosphogluconate dehydrogenase C-terminal domain-like"/>
    <property type="match status" value="1"/>
</dbReference>
<organism evidence="4 5">
    <name type="scientific">Pseudorhizobium tarimense</name>
    <dbReference type="NCBI Taxonomy" id="1079109"/>
    <lineage>
        <taxon>Bacteria</taxon>
        <taxon>Pseudomonadati</taxon>
        <taxon>Pseudomonadota</taxon>
        <taxon>Alphaproteobacteria</taxon>
        <taxon>Hyphomicrobiales</taxon>
        <taxon>Rhizobiaceae</taxon>
        <taxon>Rhizobium/Agrobacterium group</taxon>
        <taxon>Pseudorhizobium</taxon>
    </lineage>
</organism>
<evidence type="ECO:0000259" key="2">
    <source>
        <dbReference type="Pfam" id="PF03807"/>
    </source>
</evidence>
<dbReference type="NCBIfam" id="NF005063">
    <property type="entry name" value="PRK06476.1"/>
    <property type="match status" value="1"/>
</dbReference>
<dbReference type="InterPro" id="IPR028939">
    <property type="entry name" value="P5C_Rdtase_cat_N"/>
</dbReference>
<dbReference type="PIRSF" id="PIRSF000193">
    <property type="entry name" value="Pyrrol-5-carb_rd"/>
    <property type="match status" value="1"/>
</dbReference>
<dbReference type="InterPro" id="IPR000304">
    <property type="entry name" value="Pyrroline-COOH_reductase"/>
</dbReference>